<organism evidence="1 2">
    <name type="scientific">Hymenolepis diminuta</name>
    <name type="common">Rat tapeworm</name>
    <dbReference type="NCBI Taxonomy" id="6216"/>
    <lineage>
        <taxon>Eukaryota</taxon>
        <taxon>Metazoa</taxon>
        <taxon>Spiralia</taxon>
        <taxon>Lophotrochozoa</taxon>
        <taxon>Platyhelminthes</taxon>
        <taxon>Cestoda</taxon>
        <taxon>Eucestoda</taxon>
        <taxon>Cyclophyllidea</taxon>
        <taxon>Hymenolepididae</taxon>
        <taxon>Hymenolepis</taxon>
    </lineage>
</organism>
<proteinExistence type="predicted"/>
<dbReference type="AlphaFoldDB" id="A0A564YML2"/>
<dbReference type="Proteomes" id="UP000321570">
    <property type="component" value="Unassembled WGS sequence"/>
</dbReference>
<name>A0A564YML2_HYMDI</name>
<protein>
    <submittedName>
        <fullName evidence="1">Uncharacterized protein</fullName>
    </submittedName>
</protein>
<sequence>GRKWTAVIITKCHESIIYDVEVAGYGSITYSSNKMKTFSSPDRSIFEDLLAICLRRELLEEMITIFLRPQYFFYE</sequence>
<evidence type="ECO:0000313" key="2">
    <source>
        <dbReference type="Proteomes" id="UP000321570"/>
    </source>
</evidence>
<gene>
    <name evidence="1" type="ORF">WMSIL1_LOCUS7803</name>
</gene>
<accession>A0A564YML2</accession>
<evidence type="ECO:0000313" key="1">
    <source>
        <dbReference type="EMBL" id="VUZ48502.1"/>
    </source>
</evidence>
<keyword evidence="2" id="KW-1185">Reference proteome</keyword>
<feature type="non-terminal residue" evidence="1">
    <location>
        <position position="1"/>
    </location>
</feature>
<reference evidence="1 2" key="1">
    <citation type="submission" date="2019-07" db="EMBL/GenBank/DDBJ databases">
        <authorList>
            <person name="Jastrzebski P J."/>
            <person name="Paukszto L."/>
            <person name="Jastrzebski P J."/>
        </authorList>
    </citation>
    <scope>NUCLEOTIDE SEQUENCE [LARGE SCALE GENOMIC DNA]</scope>
    <source>
        <strain evidence="1 2">WMS-il1</strain>
    </source>
</reference>
<dbReference type="EMBL" id="CABIJS010000299">
    <property type="protein sequence ID" value="VUZ48502.1"/>
    <property type="molecule type" value="Genomic_DNA"/>
</dbReference>